<reference evidence="2" key="1">
    <citation type="journal article" date="2014" name="Front. Microbiol.">
        <title>High frequency of phylogenetically diverse reductive dehalogenase-homologous genes in deep subseafloor sedimentary metagenomes.</title>
        <authorList>
            <person name="Kawai M."/>
            <person name="Futagami T."/>
            <person name="Toyoda A."/>
            <person name="Takaki Y."/>
            <person name="Nishi S."/>
            <person name="Hori S."/>
            <person name="Arai W."/>
            <person name="Tsubouchi T."/>
            <person name="Morono Y."/>
            <person name="Uchiyama I."/>
            <person name="Ito T."/>
            <person name="Fujiyama A."/>
            <person name="Inagaki F."/>
            <person name="Takami H."/>
        </authorList>
    </citation>
    <scope>NUCLEOTIDE SEQUENCE</scope>
    <source>
        <strain evidence="2">Expedition CK06-06</strain>
    </source>
</reference>
<evidence type="ECO:0000313" key="2">
    <source>
        <dbReference type="EMBL" id="GAG04508.1"/>
    </source>
</evidence>
<proteinExistence type="predicted"/>
<dbReference type="InterPro" id="IPR006680">
    <property type="entry name" value="Amidohydro-rel"/>
</dbReference>
<dbReference type="Gene3D" id="2.30.40.10">
    <property type="entry name" value="Urease, subunit C, domain 1"/>
    <property type="match status" value="1"/>
</dbReference>
<name>X0UW36_9ZZZZ</name>
<organism evidence="2">
    <name type="scientific">marine sediment metagenome</name>
    <dbReference type="NCBI Taxonomy" id="412755"/>
    <lineage>
        <taxon>unclassified sequences</taxon>
        <taxon>metagenomes</taxon>
        <taxon>ecological metagenomes</taxon>
    </lineage>
</organism>
<sequence length="135" mass="14161">MMTGSNQFLAEARSAGVKMMAGTDVPTTGTFFGFSLHDELALLVETYGMTPMEALASATAIPAAFMGMDAEAGTIEAGKWADLVLLDADPLADIRNTRRIDTVIADGRLYDRATRERLLSEIEAVVAATGAGSGS</sequence>
<dbReference type="PANTHER" id="PTHR43135:SF3">
    <property type="entry name" value="ALPHA-D-RIBOSE 1-METHYLPHOSPHONATE 5-TRIPHOSPHATE DIPHOSPHATASE"/>
    <property type="match status" value="1"/>
</dbReference>
<dbReference type="SUPFAM" id="SSF51338">
    <property type="entry name" value="Composite domain of metallo-dependent hydrolases"/>
    <property type="match status" value="1"/>
</dbReference>
<dbReference type="GO" id="GO:0016810">
    <property type="term" value="F:hydrolase activity, acting on carbon-nitrogen (but not peptide) bonds"/>
    <property type="evidence" value="ECO:0007669"/>
    <property type="project" value="InterPro"/>
</dbReference>
<feature type="domain" description="Amidohydrolase-related" evidence="1">
    <location>
        <begin position="10"/>
        <end position="109"/>
    </location>
</feature>
<dbReference type="EMBL" id="BARS01021517">
    <property type="protein sequence ID" value="GAG04508.1"/>
    <property type="molecule type" value="Genomic_DNA"/>
</dbReference>
<dbReference type="Pfam" id="PF01979">
    <property type="entry name" value="Amidohydro_1"/>
    <property type="match status" value="1"/>
</dbReference>
<protein>
    <recommendedName>
        <fullName evidence="1">Amidohydrolase-related domain-containing protein</fullName>
    </recommendedName>
</protein>
<dbReference type="InterPro" id="IPR011059">
    <property type="entry name" value="Metal-dep_hydrolase_composite"/>
</dbReference>
<dbReference type="AlphaFoldDB" id="X0UW36"/>
<comment type="caution">
    <text evidence="2">The sequence shown here is derived from an EMBL/GenBank/DDBJ whole genome shotgun (WGS) entry which is preliminary data.</text>
</comment>
<accession>X0UW36</accession>
<dbReference type="InterPro" id="IPR051781">
    <property type="entry name" value="Metallo-dep_Hydrolase"/>
</dbReference>
<gene>
    <name evidence="2" type="ORF">S01H1_34546</name>
</gene>
<evidence type="ECO:0000259" key="1">
    <source>
        <dbReference type="Pfam" id="PF01979"/>
    </source>
</evidence>
<dbReference type="PANTHER" id="PTHR43135">
    <property type="entry name" value="ALPHA-D-RIBOSE 1-METHYLPHOSPHONATE 5-TRIPHOSPHATE DIPHOSPHATASE"/>
    <property type="match status" value="1"/>
</dbReference>